<accession>A0A2H9T4P3</accession>
<organism evidence="1">
    <name type="scientific">invertebrate metagenome</name>
    <dbReference type="NCBI Taxonomy" id="1711999"/>
    <lineage>
        <taxon>unclassified sequences</taxon>
        <taxon>metagenomes</taxon>
        <taxon>organismal metagenomes</taxon>
    </lineage>
</organism>
<comment type="caution">
    <text evidence="1">The sequence shown here is derived from an EMBL/GenBank/DDBJ whole genome shotgun (WGS) entry which is preliminary data.</text>
</comment>
<dbReference type="AlphaFoldDB" id="A0A2H9T4P3"/>
<sequence length="70" mass="8109">MVKQSDNLVLKTCLDEMVNENDVWICDIKNELAALGIEYMFYSNSPVDYAFKSIEQRLTDVTKQNMLTDI</sequence>
<reference evidence="1" key="1">
    <citation type="journal article" date="2017" name="Appl. Environ. Microbiol.">
        <title>Molecular characterization of an Endozoicomonas-like organism causing infection in king scallop Pecten maximus L.</title>
        <authorList>
            <person name="Cano I."/>
            <person name="van Aerle R."/>
            <person name="Ross S."/>
            <person name="Verner-Jeffreys D.W."/>
            <person name="Paley R.K."/>
            <person name="Rimmer G."/>
            <person name="Ryder D."/>
            <person name="Hooper P."/>
            <person name="Stone D."/>
            <person name="Feist S.W."/>
        </authorList>
    </citation>
    <scope>NUCLEOTIDE SEQUENCE</scope>
</reference>
<protein>
    <submittedName>
        <fullName evidence="1">Uncharacterized protein</fullName>
    </submittedName>
</protein>
<dbReference type="EMBL" id="NSIT01000242">
    <property type="protein sequence ID" value="PJE78179.1"/>
    <property type="molecule type" value="Genomic_DNA"/>
</dbReference>
<evidence type="ECO:0000313" key="1">
    <source>
        <dbReference type="EMBL" id="PJE78179.1"/>
    </source>
</evidence>
<gene>
    <name evidence="1" type="ORF">CI610_02888</name>
</gene>
<name>A0A2H9T4P3_9ZZZZ</name>
<proteinExistence type="predicted"/>